<dbReference type="GO" id="GO:0005829">
    <property type="term" value="C:cytosol"/>
    <property type="evidence" value="ECO:0007669"/>
    <property type="project" value="TreeGrafter"/>
</dbReference>
<dbReference type="RefSeq" id="WP_195170136.1">
    <property type="nucleotide sequence ID" value="NZ_CP062983.1"/>
</dbReference>
<dbReference type="Proteomes" id="UP000594468">
    <property type="component" value="Chromosome"/>
</dbReference>
<accession>A0A7S8E840</accession>
<dbReference type="AlphaFoldDB" id="A0A7S8E840"/>
<dbReference type="EMBL" id="CP062983">
    <property type="protein sequence ID" value="QPC82067.1"/>
    <property type="molecule type" value="Genomic_DNA"/>
</dbReference>
<protein>
    <submittedName>
        <fullName evidence="1">LOG family protein</fullName>
    </submittedName>
</protein>
<organism evidence="1 2">
    <name type="scientific">Phototrophicus methaneseepsis</name>
    <dbReference type="NCBI Taxonomy" id="2710758"/>
    <lineage>
        <taxon>Bacteria</taxon>
        <taxon>Bacillati</taxon>
        <taxon>Chloroflexota</taxon>
        <taxon>Candidatus Thermofontia</taxon>
        <taxon>Phototrophicales</taxon>
        <taxon>Phototrophicaceae</taxon>
        <taxon>Phototrophicus</taxon>
    </lineage>
</organism>
<reference evidence="1 2" key="1">
    <citation type="submission" date="2020-02" db="EMBL/GenBank/DDBJ databases">
        <authorList>
            <person name="Zheng R.K."/>
            <person name="Sun C.M."/>
        </authorList>
    </citation>
    <scope>NUCLEOTIDE SEQUENCE [LARGE SCALE GENOMIC DNA]</scope>
    <source>
        <strain evidence="2">rifampicinis</strain>
    </source>
</reference>
<dbReference type="KEGG" id="pmet:G4Y79_20640"/>
<evidence type="ECO:0000313" key="2">
    <source>
        <dbReference type="Proteomes" id="UP000594468"/>
    </source>
</evidence>
<dbReference type="Gene3D" id="3.40.50.450">
    <property type="match status" value="1"/>
</dbReference>
<sequence>MKTIAVFGSAVVIPSAPEYFAAVAMGKALAEAGYAVMTGGYEGIMGAVSKGAAEVGGEVVGVTVGASAQLAERVPNPWLTQCIEHPTMRLRLHHLVDEADGYVVMPGGIGTLQEVGEAWQHLRACGQRKPMVAYGPLWRQVLQPLKDCDYVPSELADMLVFCNTTEDTLAVINAVLGTNEVEAS</sequence>
<gene>
    <name evidence="1" type="ORF">G4Y79_20640</name>
</gene>
<dbReference type="PANTHER" id="PTHR43393:SF3">
    <property type="entry name" value="LYSINE DECARBOXYLASE-LIKE PROTEIN"/>
    <property type="match status" value="1"/>
</dbReference>
<dbReference type="SUPFAM" id="SSF102405">
    <property type="entry name" value="MCP/YpsA-like"/>
    <property type="match status" value="1"/>
</dbReference>
<proteinExistence type="predicted"/>
<dbReference type="Pfam" id="PF03641">
    <property type="entry name" value="Lysine_decarbox"/>
    <property type="match status" value="1"/>
</dbReference>
<dbReference type="PANTHER" id="PTHR43393">
    <property type="entry name" value="CYTOKININ RIBOSIDE 5'-MONOPHOSPHATE PHOSPHORIBOHYDROLASE"/>
    <property type="match status" value="1"/>
</dbReference>
<name>A0A7S8E840_9CHLR</name>
<keyword evidence="2" id="KW-1185">Reference proteome</keyword>
<evidence type="ECO:0000313" key="1">
    <source>
        <dbReference type="EMBL" id="QPC82067.1"/>
    </source>
</evidence>
<dbReference type="InterPro" id="IPR052341">
    <property type="entry name" value="LOG_family_nucleotidases"/>
</dbReference>
<dbReference type="InterPro" id="IPR031100">
    <property type="entry name" value="LOG_fam"/>
</dbReference>